<dbReference type="AlphaFoldDB" id="A0A1A7XKL1"/>
<evidence type="ECO:0000256" key="1">
    <source>
        <dbReference type="SAM" id="MobiDB-lite"/>
    </source>
</evidence>
<sequence length="131" mass="14385">RWSPRLWRLWTFQVCSALAVTATSAQSRPAAHRMMTAFQSSPCQAPRAASRVGPSFHIVKVLLPHSHLACQSLLSRCEPRAVPSPPRMPPSRAAGRWPQARGPGIPSITVTQWTWVARMDSQVGPPVEAIT</sequence>
<reference evidence="3" key="1">
    <citation type="submission" date="2016-05" db="EMBL/GenBank/DDBJ databases">
        <authorList>
            <person name="Lavstsen T."/>
            <person name="Jespersen J.S."/>
        </authorList>
    </citation>
    <scope>NUCLEOTIDE SEQUENCE</scope>
    <source>
        <tissue evidence="3">Brain</tissue>
    </source>
</reference>
<feature type="chain" id="PRO_5008363280" evidence="2">
    <location>
        <begin position="26"/>
        <end position="131"/>
    </location>
</feature>
<dbReference type="EMBL" id="HADW01016975">
    <property type="protein sequence ID" value="SBP18375.1"/>
    <property type="molecule type" value="Transcribed_RNA"/>
</dbReference>
<proteinExistence type="predicted"/>
<evidence type="ECO:0000313" key="3">
    <source>
        <dbReference type="EMBL" id="SBP18375.1"/>
    </source>
</evidence>
<protein>
    <submittedName>
        <fullName evidence="3">Discs, largehomolog-associated protein 3</fullName>
    </submittedName>
</protein>
<keyword evidence="2" id="KW-0732">Signal</keyword>
<feature type="non-terminal residue" evidence="3">
    <location>
        <position position="131"/>
    </location>
</feature>
<organism evidence="3">
    <name type="scientific">Iconisemion striatum</name>
    <dbReference type="NCBI Taxonomy" id="60296"/>
    <lineage>
        <taxon>Eukaryota</taxon>
        <taxon>Metazoa</taxon>
        <taxon>Chordata</taxon>
        <taxon>Craniata</taxon>
        <taxon>Vertebrata</taxon>
        <taxon>Euteleostomi</taxon>
        <taxon>Actinopterygii</taxon>
        <taxon>Neopterygii</taxon>
        <taxon>Teleostei</taxon>
        <taxon>Neoteleostei</taxon>
        <taxon>Acanthomorphata</taxon>
        <taxon>Ovalentaria</taxon>
        <taxon>Atherinomorphae</taxon>
        <taxon>Cyprinodontiformes</taxon>
        <taxon>Nothobranchiidae</taxon>
        <taxon>Iconisemion</taxon>
    </lineage>
</organism>
<gene>
    <name evidence="3" type="primary">DLGAP3</name>
</gene>
<evidence type="ECO:0000256" key="2">
    <source>
        <dbReference type="SAM" id="SignalP"/>
    </source>
</evidence>
<feature type="region of interest" description="Disordered" evidence="1">
    <location>
        <begin position="80"/>
        <end position="103"/>
    </location>
</feature>
<accession>A0A1A7XKL1</accession>
<reference evidence="3" key="2">
    <citation type="submission" date="2016-06" db="EMBL/GenBank/DDBJ databases">
        <title>The genome of a short-lived fish provides insights into sex chromosome evolution and the genetic control of aging.</title>
        <authorList>
            <person name="Reichwald K."/>
            <person name="Felder M."/>
            <person name="Petzold A."/>
            <person name="Koch P."/>
            <person name="Groth M."/>
            <person name="Platzer M."/>
        </authorList>
    </citation>
    <scope>NUCLEOTIDE SEQUENCE</scope>
    <source>
        <tissue evidence="3">Brain</tissue>
    </source>
</reference>
<feature type="signal peptide" evidence="2">
    <location>
        <begin position="1"/>
        <end position="25"/>
    </location>
</feature>
<feature type="non-terminal residue" evidence="3">
    <location>
        <position position="1"/>
    </location>
</feature>
<name>A0A1A7XKL1_9TELE</name>